<name>A0ACC2CIP6_DIPCM</name>
<sequence length="678" mass="74989">MPLVYNERHEMAIVRGGRHLFTKVSGTMGPGCRICFLLVVITIFINITTCDADLLSDNQTLLAFKASVDMNGKLENWSQGSPCDGNWYGVACQDGRVAHLVLENIGLTGPITVLSSLDQLRVLSLMGNSLNGSLPDMSNWANLKLLYLNENNFRGEIPPSVSALVHALRIDLSNNKLIGPIPDSFSSLTHLATLRLENNFLSGMLPSLNLTLLNDFNVSGNELSGRIPITLRNFDISAYAGNPELCGYPVSACNFSLPPISSVNLQPPSPSVLPCSPMTRPTDERLKKASGNRLSVGVIAAIVVGDASVLLIVIVMFLFYYWKRYSRRLDRTTSKFLESEKGEFSSDQHSVQVPEVKKSKLVFFDWKKPMFDLEDLLRASAEMLGKGSLGTAYKAVLEDGTIVAVKRLKEVNVSGRKEFEQQMELIGNTQHSHLVQLRAYYYAKEEKLLVYDYLPNGSLYSLLHGNRGPGRTPLDWTTRVKIALGAARGLAFIHQEYSTPKIPHGNVKSSNILLDKNGNACLGDFGLAPLMNATAASRLVGYRAPEHNETRRFSQKADVYSFGIVLLEILTGKASAQSAMQDKGIDLPRWVQSVVREEWTAEVFDIELMRYKNIEEELVGMLQIAMVCVSQSPDLRPKMSQVVKLIEQIRGDQSPQRDESFESPNLSPSPSEDVGTSL</sequence>
<evidence type="ECO:0000313" key="2">
    <source>
        <dbReference type="Proteomes" id="UP001162992"/>
    </source>
</evidence>
<organism evidence="1 2">
    <name type="scientific">Diphasiastrum complanatum</name>
    <name type="common">Issler's clubmoss</name>
    <name type="synonym">Lycopodium complanatum</name>
    <dbReference type="NCBI Taxonomy" id="34168"/>
    <lineage>
        <taxon>Eukaryota</taxon>
        <taxon>Viridiplantae</taxon>
        <taxon>Streptophyta</taxon>
        <taxon>Embryophyta</taxon>
        <taxon>Tracheophyta</taxon>
        <taxon>Lycopodiopsida</taxon>
        <taxon>Lycopodiales</taxon>
        <taxon>Lycopodiaceae</taxon>
        <taxon>Lycopodioideae</taxon>
        <taxon>Diphasiastrum</taxon>
    </lineage>
</organism>
<dbReference type="EMBL" id="CM055101">
    <property type="protein sequence ID" value="KAJ7541810.1"/>
    <property type="molecule type" value="Genomic_DNA"/>
</dbReference>
<accession>A0ACC2CIP6</accession>
<keyword evidence="2" id="KW-1185">Reference proteome</keyword>
<proteinExistence type="predicted"/>
<comment type="caution">
    <text evidence="1">The sequence shown here is derived from an EMBL/GenBank/DDBJ whole genome shotgun (WGS) entry which is preliminary data.</text>
</comment>
<gene>
    <name evidence="1" type="ORF">O6H91_10G077800</name>
</gene>
<protein>
    <submittedName>
        <fullName evidence="1">Uncharacterized protein</fullName>
    </submittedName>
</protein>
<evidence type="ECO:0000313" key="1">
    <source>
        <dbReference type="EMBL" id="KAJ7541810.1"/>
    </source>
</evidence>
<reference evidence="2" key="1">
    <citation type="journal article" date="2024" name="Proc. Natl. Acad. Sci. U.S.A.">
        <title>Extraordinary preservation of gene collinearity over three hundred million years revealed in homosporous lycophytes.</title>
        <authorList>
            <person name="Li C."/>
            <person name="Wickell D."/>
            <person name="Kuo L.Y."/>
            <person name="Chen X."/>
            <person name="Nie B."/>
            <person name="Liao X."/>
            <person name="Peng D."/>
            <person name="Ji J."/>
            <person name="Jenkins J."/>
            <person name="Williams M."/>
            <person name="Shu S."/>
            <person name="Plott C."/>
            <person name="Barry K."/>
            <person name="Rajasekar S."/>
            <person name="Grimwood J."/>
            <person name="Han X."/>
            <person name="Sun S."/>
            <person name="Hou Z."/>
            <person name="He W."/>
            <person name="Dai G."/>
            <person name="Sun C."/>
            <person name="Schmutz J."/>
            <person name="Leebens-Mack J.H."/>
            <person name="Li F.W."/>
            <person name="Wang L."/>
        </authorList>
    </citation>
    <scope>NUCLEOTIDE SEQUENCE [LARGE SCALE GENOMIC DNA]</scope>
    <source>
        <strain evidence="2">cv. PW_Plant_1</strain>
    </source>
</reference>
<dbReference type="Proteomes" id="UP001162992">
    <property type="component" value="Chromosome 10"/>
</dbReference>